<evidence type="ECO:0000256" key="2">
    <source>
        <dbReference type="ARBA" id="ARBA00011315"/>
    </source>
</evidence>
<dbReference type="InterPro" id="IPR056172">
    <property type="entry name" value="PolC_DP2_cat_dom"/>
</dbReference>
<evidence type="ECO:0000256" key="8">
    <source>
        <dbReference type="ARBA" id="ARBA00022839"/>
    </source>
</evidence>
<comment type="similarity">
    <text evidence="1 14">Belongs to the archaeal DNA polymerase II family.</text>
</comment>
<protein>
    <recommendedName>
        <fullName evidence="14">DNA polymerase II large subunit</fullName>
        <shortName evidence="14">Pol II</shortName>
        <ecNumber evidence="14">2.7.7.7</ecNumber>
    </recommendedName>
    <alternativeName>
        <fullName evidence="14">Exodeoxyribonuclease large subunit</fullName>
        <ecNumber evidence="14">3.1.11.1</ecNumber>
    </alternativeName>
</protein>
<dbReference type="NCBIfam" id="TIGR00354">
    <property type="entry name" value="polC"/>
    <property type="match status" value="1"/>
</dbReference>
<dbReference type="GO" id="GO:0003887">
    <property type="term" value="F:DNA-directed DNA polymerase activity"/>
    <property type="evidence" value="ECO:0007669"/>
    <property type="project" value="UniProtKB-UniRule"/>
</dbReference>
<evidence type="ECO:0000256" key="11">
    <source>
        <dbReference type="ARBA" id="ARBA00023268"/>
    </source>
</evidence>
<dbReference type="HAMAP" id="MF_00324">
    <property type="entry name" value="DNApol_II_L_arch"/>
    <property type="match status" value="1"/>
</dbReference>
<evidence type="ECO:0000259" key="17">
    <source>
        <dbReference type="Pfam" id="PF24846"/>
    </source>
</evidence>
<keyword evidence="8 14" id="KW-0269">Exonuclease</keyword>
<dbReference type="GO" id="GO:0003677">
    <property type="term" value="F:DNA binding"/>
    <property type="evidence" value="ECO:0007669"/>
    <property type="project" value="UniProtKB-UniRule"/>
</dbReference>
<evidence type="ECO:0000256" key="12">
    <source>
        <dbReference type="ARBA" id="ARBA00025068"/>
    </source>
</evidence>
<dbReference type="Pfam" id="PF03833">
    <property type="entry name" value="PolC_DP2_N"/>
    <property type="match status" value="1"/>
</dbReference>
<keyword evidence="19" id="KW-1185">Reference proteome</keyword>
<comment type="catalytic activity">
    <reaction evidence="14">
        <text>Exonucleolytic cleavage in the 3'- to 5'-direction to yield nucleoside 5'-phosphates.</text>
        <dbReference type="EC" id="3.1.11.1"/>
    </reaction>
</comment>
<evidence type="ECO:0000256" key="7">
    <source>
        <dbReference type="ARBA" id="ARBA00022801"/>
    </source>
</evidence>
<keyword evidence="9 14" id="KW-0239">DNA-directed DNA polymerase</keyword>
<name>A0A081S7A8_9ARCH</name>
<dbReference type="PIRSF" id="PIRSF016275">
    <property type="entry name" value="PolC_DP2"/>
    <property type="match status" value="1"/>
</dbReference>
<evidence type="ECO:0000256" key="4">
    <source>
        <dbReference type="ARBA" id="ARBA00022695"/>
    </source>
</evidence>
<keyword evidence="4 14" id="KW-0548">Nucleotidyltransferase</keyword>
<evidence type="ECO:0000256" key="10">
    <source>
        <dbReference type="ARBA" id="ARBA00023125"/>
    </source>
</evidence>
<reference evidence="18 19" key="1">
    <citation type="submission" date="2014-06" db="EMBL/GenBank/DDBJ databases">
        <authorList>
            <person name="Ngugi D.K."/>
            <person name="Blom J."/>
            <person name="Alam I."/>
            <person name="Rashid M."/>
            <person name="Ba Alawi W."/>
            <person name="Zhang G."/>
            <person name="Hikmawan T."/>
            <person name="Guan Y."/>
            <person name="Antunes A."/>
            <person name="Siam R."/>
            <person name="Eldorry H."/>
            <person name="Bajic V."/>
            <person name="Stingl U."/>
        </authorList>
    </citation>
    <scope>NUCLEOTIDE SEQUENCE [LARGE SCALE GENOMIC DNA]</scope>
    <source>
        <strain evidence="18">SCGC AAA799-E16</strain>
    </source>
</reference>
<dbReference type="InterPro" id="IPR016033">
    <property type="entry name" value="PolC_DP2_N"/>
</dbReference>
<feature type="domain" description="DNA polymerase II large subunit DP2 catalytic" evidence="17">
    <location>
        <begin position="704"/>
        <end position="999"/>
    </location>
</feature>
<evidence type="ECO:0000256" key="14">
    <source>
        <dbReference type="HAMAP-Rule" id="MF_00324"/>
    </source>
</evidence>
<keyword evidence="6 14" id="KW-0540">Nuclease</keyword>
<dbReference type="PATRIC" id="fig|1502292.3.peg.470"/>
<keyword evidence="5 14" id="KW-0235">DNA replication</keyword>
<accession>A0A081S7A8</accession>
<organism evidence="18 19">
    <name type="scientific">Marine Group I thaumarchaeote SCGC AAA799-E16</name>
    <dbReference type="NCBI Taxonomy" id="1502292"/>
    <lineage>
        <taxon>Archaea</taxon>
        <taxon>Nitrososphaerota</taxon>
        <taxon>Marine Group I</taxon>
    </lineage>
</organism>
<evidence type="ECO:0000259" key="15">
    <source>
        <dbReference type="Pfam" id="PF03833"/>
    </source>
</evidence>
<keyword evidence="7 14" id="KW-0378">Hydrolase</keyword>
<dbReference type="Proteomes" id="UP000028027">
    <property type="component" value="Unassembled WGS sequence"/>
</dbReference>
<evidence type="ECO:0000256" key="3">
    <source>
        <dbReference type="ARBA" id="ARBA00022679"/>
    </source>
</evidence>
<dbReference type="PANTHER" id="PTHR42210:SF1">
    <property type="entry name" value="DNA POLYMERASE II LARGE SUBUNIT"/>
    <property type="match status" value="1"/>
</dbReference>
<feature type="domain" description="DNA polymerase II large subunit DP2 central" evidence="16">
    <location>
        <begin position="304"/>
        <end position="668"/>
    </location>
</feature>
<evidence type="ECO:0000256" key="9">
    <source>
        <dbReference type="ARBA" id="ARBA00022932"/>
    </source>
</evidence>
<dbReference type="GO" id="GO:0006261">
    <property type="term" value="P:DNA-templated DNA replication"/>
    <property type="evidence" value="ECO:0007669"/>
    <property type="project" value="UniProtKB-UniRule"/>
</dbReference>
<sequence>MSENDAISRISGIKMPDYYLDYYSKLSTETYSIFENAASAKSSLVDSSGIIEPKIAFDLADRVAKMHEIDIAEPLRELLKTNGKELSALILSKEIAQGKYSLPDSTLEEKLDLAVRVGLAIVTEGVTIAPLQGISEVKIKKNKDGSEYLSVSIAGPMRSAGGTESAVTMLIADHVRKTAGLSKFQANSFDDETGRFVEELRIYEREASSFQFHILDEDIEHVISNLPVELDGVDTDPYEVVNHKSMARIKTDRVRGGALRVLNDGLIGRSKKLLKRIEMYNLDGWEWLNDLKGAVQTGEKQEDAATKRMHEVITGRSVLSMPNKLGGFRLRYGRACNTGFAAVGIHPVIAEILDHTIAVGTQIKIDIPGKGSTVAFVDSIETPVVRLKNGNVVKIRDVKHGIEIKNDIEKILHLGDILISFGDFLENNAQLVPSGYVEEYWIEELKQKIEKYEPKDQYLTQFLNKTPTIDEALKISLDFDMALHPHYLYFWDKISAKDLEALLEPKKINETSIEYSIQVKKILENLGVPHILGDDNIVLENTEAKIFFNLLFREQPKIDDLSVPQIISKSSGIKIKNKFSTSIGVRIGRPEKAAPRQMKPPTHVLFPISDKGGPTRDLLKASRNEHFFTSIYNRHCTQCNLPSIGIKCSKCGTKTIVTYRCPRCRDTLEEPFCEKCKRDALAYSHKEFPLKSKLLEAQEKIRLRTQEPFKGVKELISQDKIAEPLEKGLVRQNFGLTVFKDGTVRFDATNSPLTQFKPSWIGTSIEKLKELGYSHDIDGNPLENPEQTVELRMQDVVIPYESGKYLVSICKYIDTLLEKFYGKTAFYNVSNSEELIGHLIIGLAPHTSVGIVGRIIGYSETHVCFATPNWHSAKRRDADGDADSIMLLMDSLLNFSRQFLSDAIGGLMDAPLLVQPLVLPHESQPQAHNLEVTKSLPLEFFESTLQQTKAPDISSVEIIKSRLETERQFYDYYFTHTTSSLTTSKSRSAYSTLGSMLDKFDMQVRNAELIDAVNTSEIVSDVISTHLVPDIMGNLRAYARQNFRCTGCGKSYRRMPLIQTCVCGHKLIPTITRGSVEKYLKLAKRLVDKYDVSEYQRGRIHALSDEIELVFGKSPGDQSLLTDYLNLTYSYAPNLLSKQNFTFW</sequence>
<comment type="catalytic activity">
    <reaction evidence="13 14">
        <text>DNA(n) + a 2'-deoxyribonucleoside 5'-triphosphate = DNA(n+1) + diphosphate</text>
        <dbReference type="Rhea" id="RHEA:22508"/>
        <dbReference type="Rhea" id="RHEA-COMP:17339"/>
        <dbReference type="Rhea" id="RHEA-COMP:17340"/>
        <dbReference type="ChEBI" id="CHEBI:33019"/>
        <dbReference type="ChEBI" id="CHEBI:61560"/>
        <dbReference type="ChEBI" id="CHEBI:173112"/>
        <dbReference type="EC" id="2.7.7.7"/>
    </reaction>
</comment>
<dbReference type="EC" id="2.7.7.7" evidence="14"/>
<keyword evidence="10 14" id="KW-0238">DNA-binding</keyword>
<proteinExistence type="inferred from homology"/>
<feature type="domain" description="DNA polymerase II large subunit DP2 N-terminal" evidence="15">
    <location>
        <begin position="21"/>
        <end position="292"/>
    </location>
</feature>
<evidence type="ECO:0000256" key="13">
    <source>
        <dbReference type="ARBA" id="ARBA00049244"/>
    </source>
</evidence>
<comment type="subunit">
    <text evidence="2 14">Heterodimer of a large subunit and a small subunit.</text>
</comment>
<evidence type="ECO:0000259" key="16">
    <source>
        <dbReference type="Pfam" id="PF24844"/>
    </source>
</evidence>
<keyword evidence="3 14" id="KW-0808">Transferase</keyword>
<dbReference type="EMBL" id="JNVL01000005">
    <property type="protein sequence ID" value="KER06811.1"/>
    <property type="molecule type" value="Genomic_DNA"/>
</dbReference>
<dbReference type="GO" id="GO:0006308">
    <property type="term" value="P:DNA catabolic process"/>
    <property type="evidence" value="ECO:0007669"/>
    <property type="project" value="UniProtKB-UniRule"/>
</dbReference>
<dbReference type="InterPro" id="IPR004475">
    <property type="entry name" value="PolC_DP2"/>
</dbReference>
<dbReference type="Pfam" id="PF24846">
    <property type="entry name" value="PolC_DP2_cat"/>
    <property type="match status" value="1"/>
</dbReference>
<evidence type="ECO:0000313" key="18">
    <source>
        <dbReference type="EMBL" id="KER06811.1"/>
    </source>
</evidence>
<dbReference type="Pfam" id="PF24844">
    <property type="entry name" value="PolC_DP2_central"/>
    <property type="match status" value="1"/>
</dbReference>
<gene>
    <name evidence="14 18" type="primary">polC</name>
    <name evidence="18" type="ORF">AAA799E16_00538</name>
</gene>
<dbReference type="GO" id="GO:0008310">
    <property type="term" value="F:single-stranded DNA 3'-5' DNA exonuclease activity"/>
    <property type="evidence" value="ECO:0007669"/>
    <property type="project" value="UniProtKB-EC"/>
</dbReference>
<dbReference type="NCBIfam" id="NF003103">
    <property type="entry name" value="PRK04023.1"/>
    <property type="match status" value="1"/>
</dbReference>
<dbReference type="InterPro" id="IPR056171">
    <property type="entry name" value="PolC_DP2_central_dom"/>
</dbReference>
<dbReference type="PANTHER" id="PTHR42210">
    <property type="entry name" value="DNA POLYMERASE II LARGE SUBUNIT"/>
    <property type="match status" value="1"/>
</dbReference>
<keyword evidence="11 14" id="KW-0511">Multifunctional enzyme</keyword>
<dbReference type="AlphaFoldDB" id="A0A081S7A8"/>
<evidence type="ECO:0000256" key="6">
    <source>
        <dbReference type="ARBA" id="ARBA00022722"/>
    </source>
</evidence>
<comment type="caution">
    <text evidence="18">The sequence shown here is derived from an EMBL/GenBank/DDBJ whole genome shotgun (WGS) entry which is preliminary data.</text>
</comment>
<dbReference type="EC" id="3.1.11.1" evidence="14"/>
<evidence type="ECO:0000256" key="1">
    <source>
        <dbReference type="ARBA" id="ARBA00011053"/>
    </source>
</evidence>
<comment type="function">
    <text evidence="12 14">Possesses two activities: a DNA synthesis (polymerase) and an exonucleolytic activity that degrades single-stranded DNA in the 3'- to 5'-direction. Has a template-primer preference which is characteristic of a replicative DNA polymerase.</text>
</comment>
<evidence type="ECO:0000313" key="19">
    <source>
        <dbReference type="Proteomes" id="UP000028027"/>
    </source>
</evidence>
<evidence type="ECO:0000256" key="5">
    <source>
        <dbReference type="ARBA" id="ARBA00022705"/>
    </source>
</evidence>